<dbReference type="Proteomes" id="UP000324222">
    <property type="component" value="Unassembled WGS sequence"/>
</dbReference>
<dbReference type="AlphaFoldDB" id="A0A5B7CND0"/>
<keyword evidence="2" id="KW-1185">Reference proteome</keyword>
<dbReference type="EMBL" id="VSRR010000126">
    <property type="protein sequence ID" value="MPC10665.1"/>
    <property type="molecule type" value="Genomic_DNA"/>
</dbReference>
<organism evidence="1 2">
    <name type="scientific">Portunus trituberculatus</name>
    <name type="common">Swimming crab</name>
    <name type="synonym">Neptunus trituberculatus</name>
    <dbReference type="NCBI Taxonomy" id="210409"/>
    <lineage>
        <taxon>Eukaryota</taxon>
        <taxon>Metazoa</taxon>
        <taxon>Ecdysozoa</taxon>
        <taxon>Arthropoda</taxon>
        <taxon>Crustacea</taxon>
        <taxon>Multicrustacea</taxon>
        <taxon>Malacostraca</taxon>
        <taxon>Eumalacostraca</taxon>
        <taxon>Eucarida</taxon>
        <taxon>Decapoda</taxon>
        <taxon>Pleocyemata</taxon>
        <taxon>Brachyura</taxon>
        <taxon>Eubrachyura</taxon>
        <taxon>Portunoidea</taxon>
        <taxon>Portunidae</taxon>
        <taxon>Portuninae</taxon>
        <taxon>Portunus</taxon>
    </lineage>
</organism>
<sequence>MGGLSRAYPYSAQSQFCLSYSFSPWAFFPCLSHVPITSIVSGLPFQPLPWSLACLFFGVPSPASPTVSSVGLIPPSPSPWSAPPLHESSRQNERRHSLGIKLSFEFISIYVSFPYRTDTLPLRSLP</sequence>
<comment type="caution">
    <text evidence="1">The sequence shown here is derived from an EMBL/GenBank/DDBJ whole genome shotgun (WGS) entry which is preliminary data.</text>
</comment>
<gene>
    <name evidence="1" type="ORF">E2C01_003304</name>
</gene>
<proteinExistence type="predicted"/>
<evidence type="ECO:0000313" key="2">
    <source>
        <dbReference type="Proteomes" id="UP000324222"/>
    </source>
</evidence>
<accession>A0A5B7CND0</accession>
<reference evidence="1 2" key="1">
    <citation type="submission" date="2019-05" db="EMBL/GenBank/DDBJ databases">
        <title>Another draft genome of Portunus trituberculatus and its Hox gene families provides insights of decapod evolution.</title>
        <authorList>
            <person name="Jeong J.-H."/>
            <person name="Song I."/>
            <person name="Kim S."/>
            <person name="Choi T."/>
            <person name="Kim D."/>
            <person name="Ryu S."/>
            <person name="Kim W."/>
        </authorList>
    </citation>
    <scope>NUCLEOTIDE SEQUENCE [LARGE SCALE GENOMIC DNA]</scope>
    <source>
        <tissue evidence="1">Muscle</tissue>
    </source>
</reference>
<protein>
    <submittedName>
        <fullName evidence="1">Uncharacterized protein</fullName>
    </submittedName>
</protein>
<name>A0A5B7CND0_PORTR</name>
<evidence type="ECO:0000313" key="1">
    <source>
        <dbReference type="EMBL" id="MPC10665.1"/>
    </source>
</evidence>